<feature type="transmembrane region" description="Helical" evidence="1">
    <location>
        <begin position="101"/>
        <end position="127"/>
    </location>
</feature>
<keyword evidence="1" id="KW-1133">Transmembrane helix</keyword>
<accession>A0A2J1DSU4</accession>
<feature type="non-terminal residue" evidence="2">
    <location>
        <position position="1"/>
    </location>
</feature>
<dbReference type="EMBL" id="PHFD01000367">
    <property type="protein sequence ID" value="PKH45171.1"/>
    <property type="molecule type" value="Genomic_DNA"/>
</dbReference>
<organism evidence="2 3">
    <name type="scientific">Dehalococcoides mccartyi</name>
    <dbReference type="NCBI Taxonomy" id="61435"/>
    <lineage>
        <taxon>Bacteria</taxon>
        <taxon>Bacillati</taxon>
        <taxon>Chloroflexota</taxon>
        <taxon>Dehalococcoidia</taxon>
        <taxon>Dehalococcoidales</taxon>
        <taxon>Dehalococcoidaceae</taxon>
        <taxon>Dehalococcoides</taxon>
    </lineage>
</organism>
<protein>
    <submittedName>
        <fullName evidence="2">Serine acetyltransferase</fullName>
        <ecNumber evidence="2">2.3.1.30</ecNumber>
    </submittedName>
</protein>
<dbReference type="AlphaFoldDB" id="A0A2J1DSU4"/>
<keyword evidence="2" id="KW-0808">Transferase</keyword>
<gene>
    <name evidence="2" type="ORF">CVH13_01601</name>
</gene>
<comment type="caution">
    <text evidence="2">The sequence shown here is derived from an EMBL/GenBank/DDBJ whole genome shotgun (WGS) entry which is preliminary data.</text>
</comment>
<name>A0A2J1DSU4_9CHLR</name>
<evidence type="ECO:0000256" key="1">
    <source>
        <dbReference type="SAM" id="Phobius"/>
    </source>
</evidence>
<keyword evidence="1" id="KW-0472">Membrane</keyword>
<feature type="transmembrane region" description="Helical" evidence="1">
    <location>
        <begin position="60"/>
        <end position="80"/>
    </location>
</feature>
<dbReference type="Proteomes" id="UP000233649">
    <property type="component" value="Unassembled WGS sequence"/>
</dbReference>
<sequence>CTACGTWVALRARLATGRLIRQGIEEIALGILVSAMMVVGLFLPAHYLLRWDAIWLNSTFSSALFVLSLGGMTGPGYVFLRISARVWLFWESLRRRRMLWALTHAHLTVVVVAVILGTGLLFVFSLFGGKVVLAEQQKLMDRLAQLEKNSGLKVPQDELRGQIREIMKEFNL</sequence>
<evidence type="ECO:0000313" key="3">
    <source>
        <dbReference type="Proteomes" id="UP000233649"/>
    </source>
</evidence>
<reference evidence="2 3" key="1">
    <citation type="journal article" date="2017" name="FEMS Microbiol. Ecol.">
        <title>Reconstructed genomes of novel Dehalococcoides mccartyi strains from 1,2,3,4-tetrachlorodibenzo-p-dioxin-dechlorinating enrichment cultures reveal divergent reductive dehalogenase gene profiles.</title>
        <authorList>
            <person name="Dam H.T."/>
            <person name="Vollmers J."/>
            <person name="Kaster A.K."/>
            <person name="Haggblom M.M."/>
        </authorList>
    </citation>
    <scope>NUCLEOTIDE SEQUENCE [LARGE SCALE GENOMIC DNA]</scope>
    <source>
        <strain evidence="2 3">H1-3-2.001</strain>
    </source>
</reference>
<dbReference type="GO" id="GO:0009001">
    <property type="term" value="F:serine O-acetyltransferase activity"/>
    <property type="evidence" value="ECO:0007669"/>
    <property type="project" value="UniProtKB-EC"/>
</dbReference>
<keyword evidence="1" id="KW-0812">Transmembrane</keyword>
<dbReference type="EC" id="2.3.1.30" evidence="2"/>
<feature type="transmembrane region" description="Helical" evidence="1">
    <location>
        <begin position="27"/>
        <end position="48"/>
    </location>
</feature>
<proteinExistence type="predicted"/>
<evidence type="ECO:0000313" key="2">
    <source>
        <dbReference type="EMBL" id="PKH45171.1"/>
    </source>
</evidence>
<keyword evidence="2" id="KW-0012">Acyltransferase</keyword>